<protein>
    <submittedName>
        <fullName evidence="2">Uncharacterized protein</fullName>
    </submittedName>
</protein>
<evidence type="ECO:0000313" key="3">
    <source>
        <dbReference type="Proteomes" id="UP000179454"/>
    </source>
</evidence>
<reference evidence="3 4" key="1">
    <citation type="submission" date="2019-11" db="EMBL/GenBank/DDBJ databases">
        <title>Whole-genome sequencing of Allorhizobium vitis.</title>
        <authorList>
            <person name="Gan H.M."/>
            <person name="Savka M.A."/>
        </authorList>
    </citation>
    <scope>NUCLEOTIDE SEQUENCE [LARGE SCALE GENOMIC DNA]</scope>
    <source>
        <strain evidence="2 4">RF2/1</strain>
        <strain evidence="1 3">T1/7</strain>
    </source>
</reference>
<organism evidence="2 4">
    <name type="scientific">Agrobacterium vitis</name>
    <name type="common">Rhizobium vitis</name>
    <dbReference type="NCBI Taxonomy" id="373"/>
    <lineage>
        <taxon>Bacteria</taxon>
        <taxon>Pseudomonadati</taxon>
        <taxon>Pseudomonadota</taxon>
        <taxon>Alphaproteobacteria</taxon>
        <taxon>Hyphomicrobiales</taxon>
        <taxon>Rhizobiaceae</taxon>
        <taxon>Rhizobium/Agrobacterium group</taxon>
        <taxon>Agrobacterium</taxon>
    </lineage>
</organism>
<keyword evidence="3" id="KW-1185">Reference proteome</keyword>
<gene>
    <name evidence="2" type="ORF">BBK91_012475</name>
    <name evidence="1" type="ORF">BBL17_011460</name>
</gene>
<accession>A0ABD6H9D2</accession>
<dbReference type="AlphaFoldDB" id="A0ABD6H9D2"/>
<dbReference type="Proteomes" id="UP000179454">
    <property type="component" value="Unassembled WGS sequence"/>
</dbReference>
<comment type="caution">
    <text evidence="2">The sequence shown here is derived from an EMBL/GenBank/DDBJ whole genome shotgun (WGS) entry which is preliminary data.</text>
</comment>
<evidence type="ECO:0000313" key="4">
    <source>
        <dbReference type="Proteomes" id="UP000179536"/>
    </source>
</evidence>
<sequence length="153" mass="17407">MTKPDPSQLDFFAQPVFPVRDGAQHVDIDRYRVKIKRAMARAIRECAYDRPTIAARMAQYLGLPNISKATLDAYTAESRNSHDVTLIRFTAFVHATDALWLWDEVASVQGVTVLIGDEARLAELSRLRQERKRIEAEIRRQSARPVTLASRGR</sequence>
<dbReference type="RefSeq" id="WP_015916605.1">
    <property type="nucleotide sequence ID" value="NZ_AP023279.1"/>
</dbReference>
<dbReference type="EMBL" id="MBFE02000006">
    <property type="protein sequence ID" value="MUO42399.1"/>
    <property type="molecule type" value="Genomic_DNA"/>
</dbReference>
<name>A0ABD6H9D2_AGRVI</name>
<evidence type="ECO:0000313" key="2">
    <source>
        <dbReference type="EMBL" id="MUP10687.1"/>
    </source>
</evidence>
<evidence type="ECO:0000313" key="1">
    <source>
        <dbReference type="EMBL" id="MUO42399.1"/>
    </source>
</evidence>
<dbReference type="EMBL" id="MBFA02000007">
    <property type="protein sequence ID" value="MUP10687.1"/>
    <property type="molecule type" value="Genomic_DNA"/>
</dbReference>
<proteinExistence type="predicted"/>
<dbReference type="Proteomes" id="UP000179536">
    <property type="component" value="Unassembled WGS sequence"/>
</dbReference>